<comment type="similarity">
    <text evidence="2 11">Belongs to the tRNA nucleotidyltransferase/poly(A) polymerase family.</text>
</comment>
<dbReference type="Proteomes" id="UP000189464">
    <property type="component" value="Chromosome"/>
</dbReference>
<keyword evidence="10 11" id="KW-0694">RNA-binding</keyword>
<accession>A0A1S6IT07</accession>
<dbReference type="InterPro" id="IPR043519">
    <property type="entry name" value="NT_sf"/>
</dbReference>
<feature type="domain" description="HD/PDEase" evidence="12">
    <location>
        <begin position="236"/>
        <end position="397"/>
    </location>
</feature>
<evidence type="ECO:0000256" key="3">
    <source>
        <dbReference type="ARBA" id="ARBA00022555"/>
    </source>
</evidence>
<keyword evidence="14" id="KW-1185">Reference proteome</keyword>
<name>A0A1S6IT07_9FIRM</name>
<evidence type="ECO:0000256" key="1">
    <source>
        <dbReference type="ARBA" id="ARBA00001946"/>
    </source>
</evidence>
<dbReference type="GO" id="GO:0016779">
    <property type="term" value="F:nucleotidyltransferase activity"/>
    <property type="evidence" value="ECO:0007669"/>
    <property type="project" value="UniProtKB-KW"/>
</dbReference>
<dbReference type="Pfam" id="PF12627">
    <property type="entry name" value="PolyA_pol_RNAbd"/>
    <property type="match status" value="1"/>
</dbReference>
<keyword evidence="4 11" id="KW-0808">Transferase</keyword>
<keyword evidence="13" id="KW-0378">Hydrolase</keyword>
<dbReference type="KEGG" id="dfg:B0537_01605"/>
<dbReference type="InterPro" id="IPR032828">
    <property type="entry name" value="PolyA_RNA-bd"/>
</dbReference>
<dbReference type="PANTHER" id="PTHR47545:SF2">
    <property type="entry name" value="CC-ADDING TRNA NUCLEOTIDYLTRANSFERASE"/>
    <property type="match status" value="1"/>
</dbReference>
<evidence type="ECO:0000256" key="9">
    <source>
        <dbReference type="ARBA" id="ARBA00022842"/>
    </source>
</evidence>
<dbReference type="RefSeq" id="WP_077712874.1">
    <property type="nucleotide sequence ID" value="NZ_CP019698.1"/>
</dbReference>
<evidence type="ECO:0000256" key="4">
    <source>
        <dbReference type="ARBA" id="ARBA00022679"/>
    </source>
</evidence>
<dbReference type="CDD" id="cd05398">
    <property type="entry name" value="NT_ClassII-CCAase"/>
    <property type="match status" value="1"/>
</dbReference>
<dbReference type="GO" id="GO:0016787">
    <property type="term" value="F:hydrolase activity"/>
    <property type="evidence" value="ECO:0007669"/>
    <property type="project" value="UniProtKB-KW"/>
</dbReference>
<keyword evidence="7" id="KW-0479">Metal-binding</keyword>
<dbReference type="Pfam" id="PF01966">
    <property type="entry name" value="HD"/>
    <property type="match status" value="1"/>
</dbReference>
<evidence type="ECO:0000313" key="14">
    <source>
        <dbReference type="Proteomes" id="UP000189464"/>
    </source>
</evidence>
<keyword evidence="8" id="KW-0547">Nucleotide-binding</keyword>
<dbReference type="STRING" id="1833852.B0537_01605"/>
<keyword evidence="5" id="KW-0819">tRNA processing</keyword>
<dbReference type="SMART" id="SM00471">
    <property type="entry name" value="HDc"/>
    <property type="match status" value="1"/>
</dbReference>
<protein>
    <submittedName>
        <fullName evidence="13">Phosphohydrolase</fullName>
    </submittedName>
</protein>
<keyword evidence="6" id="KW-0548">Nucleotidyltransferase</keyword>
<comment type="cofactor">
    <cofactor evidence="1">
        <name>Mg(2+)</name>
        <dbReference type="ChEBI" id="CHEBI:18420"/>
    </cofactor>
</comment>
<dbReference type="InterPro" id="IPR006674">
    <property type="entry name" value="HD_domain"/>
</dbReference>
<dbReference type="AlphaFoldDB" id="A0A1S6IT07"/>
<evidence type="ECO:0000256" key="2">
    <source>
        <dbReference type="ARBA" id="ARBA00007265"/>
    </source>
</evidence>
<dbReference type="Pfam" id="PF01743">
    <property type="entry name" value="PolyA_pol"/>
    <property type="match status" value="1"/>
</dbReference>
<dbReference type="InterPro" id="IPR003607">
    <property type="entry name" value="HD/PDEase_dom"/>
</dbReference>
<keyword evidence="9" id="KW-0460">Magnesium</keyword>
<dbReference type="CDD" id="cd00077">
    <property type="entry name" value="HDc"/>
    <property type="match status" value="1"/>
</dbReference>
<evidence type="ECO:0000256" key="8">
    <source>
        <dbReference type="ARBA" id="ARBA00022741"/>
    </source>
</evidence>
<dbReference type="InterPro" id="IPR002646">
    <property type="entry name" value="PolA_pol_head_dom"/>
</dbReference>
<keyword evidence="3" id="KW-0820">tRNA-binding</keyword>
<evidence type="ECO:0000259" key="12">
    <source>
        <dbReference type="SMART" id="SM00471"/>
    </source>
</evidence>
<organism evidence="13 14">
    <name type="scientific">Desulforamulus ferrireducens</name>
    <dbReference type="NCBI Taxonomy" id="1833852"/>
    <lineage>
        <taxon>Bacteria</taxon>
        <taxon>Bacillati</taxon>
        <taxon>Bacillota</taxon>
        <taxon>Clostridia</taxon>
        <taxon>Eubacteriales</taxon>
        <taxon>Peptococcaceae</taxon>
        <taxon>Desulforamulus</taxon>
    </lineage>
</organism>
<evidence type="ECO:0000256" key="6">
    <source>
        <dbReference type="ARBA" id="ARBA00022695"/>
    </source>
</evidence>
<dbReference type="GO" id="GO:0008033">
    <property type="term" value="P:tRNA processing"/>
    <property type="evidence" value="ECO:0007669"/>
    <property type="project" value="UniProtKB-KW"/>
</dbReference>
<dbReference type="InterPro" id="IPR050124">
    <property type="entry name" value="tRNA_CCA-adding_enzyme"/>
</dbReference>
<dbReference type="OrthoDB" id="9805698at2"/>
<evidence type="ECO:0000313" key="13">
    <source>
        <dbReference type="EMBL" id="AQS57913.1"/>
    </source>
</evidence>
<evidence type="ECO:0000256" key="11">
    <source>
        <dbReference type="RuleBase" id="RU003953"/>
    </source>
</evidence>
<dbReference type="Gene3D" id="1.10.3090.10">
    <property type="entry name" value="cca-adding enzyme, domain 2"/>
    <property type="match status" value="1"/>
</dbReference>
<dbReference type="PANTHER" id="PTHR47545">
    <property type="entry name" value="MULTIFUNCTIONAL CCA PROTEIN"/>
    <property type="match status" value="1"/>
</dbReference>
<sequence>MWTLLRRIAHNAAHLGLDVYLVGGSLRDQIRGITPQDLDFVVASGASLLAQRVAQEHQAKVVLLDEERETLRVVLKDGLHLDFCLFKGATLEEDLWARDFTINSLALPLHPHLPEETSWPDKLIDPTGGYADLSYGLLRATSHQAMLDDPLRVLRGIRLAAEYHLTLVPETGVLLRQGGRRLADIAGERIWQELARLLSLPVAYPWVELMDREFQLWHQLIPGRLRMEETKQNYYHVENVWHHCLRTYRCLEAILQELPTLAEGHLVLKALQQPLGGSKARLPVLKLAALIHDVGKPDTAKTQPGGRISFHGHSAAGLPYASALADRLKLSNPERDYLLHLVRQHMQPLHHYTNRDHSVLATYRLFRTLGQEAVDLLLLSLADLTATFTAGERLSELAPYRSFIRNLLQQYFAHYRDWQPSKFFTGADLIKRGVPAGPLVGELLEKLAEAEITGEIKDLPSAQRWLDQYLKTRT</sequence>
<dbReference type="GO" id="GO:0000166">
    <property type="term" value="F:nucleotide binding"/>
    <property type="evidence" value="ECO:0007669"/>
    <property type="project" value="UniProtKB-KW"/>
</dbReference>
<dbReference type="Gene3D" id="3.30.460.10">
    <property type="entry name" value="Beta Polymerase, domain 2"/>
    <property type="match status" value="1"/>
</dbReference>
<evidence type="ECO:0000256" key="5">
    <source>
        <dbReference type="ARBA" id="ARBA00022694"/>
    </source>
</evidence>
<dbReference type="SUPFAM" id="SSF81301">
    <property type="entry name" value="Nucleotidyltransferase"/>
    <property type="match status" value="1"/>
</dbReference>
<dbReference type="SUPFAM" id="SSF81891">
    <property type="entry name" value="Poly A polymerase C-terminal region-like"/>
    <property type="match status" value="1"/>
</dbReference>
<gene>
    <name evidence="13" type="ORF">B0537_01605</name>
</gene>
<proteinExistence type="inferred from homology"/>
<evidence type="ECO:0000256" key="10">
    <source>
        <dbReference type="ARBA" id="ARBA00022884"/>
    </source>
</evidence>
<dbReference type="GO" id="GO:0000049">
    <property type="term" value="F:tRNA binding"/>
    <property type="evidence" value="ECO:0007669"/>
    <property type="project" value="UniProtKB-KW"/>
</dbReference>
<dbReference type="GO" id="GO:0046872">
    <property type="term" value="F:metal ion binding"/>
    <property type="evidence" value="ECO:0007669"/>
    <property type="project" value="UniProtKB-KW"/>
</dbReference>
<dbReference type="EMBL" id="CP019698">
    <property type="protein sequence ID" value="AQS57913.1"/>
    <property type="molecule type" value="Genomic_DNA"/>
</dbReference>
<reference evidence="13 14" key="1">
    <citation type="journal article" date="2016" name="Int. J. Syst. Evol. Microbiol.">
        <title>Desulfotomaculum ferrireducens sp. nov., a moderately thermophilic sulfate-reducing and dissimilatory Fe(III)-reducing bacterium isolated from compost.</title>
        <authorList>
            <person name="Yang G."/>
            <person name="Guo J."/>
            <person name="Zhuang L."/>
            <person name="Yuan Y."/>
            <person name="Zhou S."/>
        </authorList>
    </citation>
    <scope>NUCLEOTIDE SEQUENCE [LARGE SCALE GENOMIC DNA]</scope>
    <source>
        <strain evidence="13 14">GSS09</strain>
    </source>
</reference>
<evidence type="ECO:0000256" key="7">
    <source>
        <dbReference type="ARBA" id="ARBA00022723"/>
    </source>
</evidence>